<dbReference type="InterPro" id="IPR046368">
    <property type="entry name" value="Tag1"/>
</dbReference>
<organism evidence="2 3">
    <name type="scientific">Penicillium salamii</name>
    <dbReference type="NCBI Taxonomy" id="1612424"/>
    <lineage>
        <taxon>Eukaryota</taxon>
        <taxon>Fungi</taxon>
        <taxon>Dikarya</taxon>
        <taxon>Ascomycota</taxon>
        <taxon>Pezizomycotina</taxon>
        <taxon>Eurotiomycetes</taxon>
        <taxon>Eurotiomycetidae</taxon>
        <taxon>Eurotiales</taxon>
        <taxon>Aspergillaceae</taxon>
        <taxon>Penicillium</taxon>
    </lineage>
</organism>
<dbReference type="OrthoDB" id="10039566at2759"/>
<comment type="caution">
    <text evidence="2">The sequence shown here is derived from an EMBL/GenBank/DDBJ whole genome shotgun (WGS) entry which is preliminary data.</text>
</comment>
<keyword evidence="1" id="KW-0472">Membrane</keyword>
<keyword evidence="1" id="KW-0812">Transmembrane</keyword>
<accession>A0A9W4IW34</accession>
<keyword evidence="1" id="KW-1133">Transmembrane helix</keyword>
<reference evidence="2" key="1">
    <citation type="submission" date="2021-07" db="EMBL/GenBank/DDBJ databases">
        <authorList>
            <person name="Branca A.L. A."/>
        </authorList>
    </citation>
    <scope>NUCLEOTIDE SEQUENCE</scope>
</reference>
<dbReference type="PANTHER" id="PTHR35895:SF2">
    <property type="match status" value="1"/>
</dbReference>
<evidence type="ECO:0000256" key="1">
    <source>
        <dbReference type="SAM" id="Phobius"/>
    </source>
</evidence>
<dbReference type="Pfam" id="PF12505">
    <property type="entry name" value="DUF3712"/>
    <property type="match status" value="1"/>
</dbReference>
<protein>
    <submittedName>
        <fullName evidence="2">Uncharacterized protein</fullName>
    </submittedName>
</protein>
<sequence>MGETDDRPAYLTANNAKYSLGIHRGPLISKNADEGAGLAQVESAGGMSLETKKLKAKDKFQRHWKRFWCLHLFVTIIFLAIFLPVFFLVAIPAISQMVVNKSDLVLVSAAVLNPRPDMISLTLESAINLKLALPVRIDPINVDLFVRDAGASNAWANTTIDGKVIKGNSTLAVKDVETPISNQTTWVEYVHNVVNKKDTALSIKGTTMSYLGVLKSKVTMDKDVVSPVLDQFKGFTVSDMGLVTKRDDGSNLIGNATLPNHSLLTLDLGTIVLDVKSGNLTIGNATLEDVTIYPGNNTFPLTGVLDISKVLHNLGPVLASQASALKTGHLALDTITTSITWNGTLVPYYTKVMSGLTLTANLAVADLLKNSIHNLLSGNSSITDALHSVGGLSGLVGNLTDSQGASDTASAALAESSKLDDLKSKLKSNVAVRDMFKDHSVQKRDGIVDALAGMYVKL</sequence>
<proteinExistence type="predicted"/>
<name>A0A9W4IW34_9EURO</name>
<dbReference type="EMBL" id="CAJVPD010000133">
    <property type="protein sequence ID" value="CAG8352558.1"/>
    <property type="molecule type" value="Genomic_DNA"/>
</dbReference>
<feature type="transmembrane region" description="Helical" evidence="1">
    <location>
        <begin position="67"/>
        <end position="91"/>
    </location>
</feature>
<dbReference type="PANTHER" id="PTHR35895">
    <property type="entry name" value="CHROMOSOME 16, WHOLE GENOME SHOTGUN SEQUENCE"/>
    <property type="match status" value="1"/>
</dbReference>
<dbReference type="Proteomes" id="UP001152592">
    <property type="component" value="Unassembled WGS sequence"/>
</dbReference>
<dbReference type="AlphaFoldDB" id="A0A9W4IW34"/>
<dbReference type="InterPro" id="IPR022185">
    <property type="entry name" value="DUF3712"/>
</dbReference>
<evidence type="ECO:0000313" key="2">
    <source>
        <dbReference type="EMBL" id="CAG8352558.1"/>
    </source>
</evidence>
<evidence type="ECO:0000313" key="3">
    <source>
        <dbReference type="Proteomes" id="UP001152592"/>
    </source>
</evidence>
<dbReference type="GO" id="GO:0000329">
    <property type="term" value="C:fungal-type vacuole membrane"/>
    <property type="evidence" value="ECO:0007669"/>
    <property type="project" value="InterPro"/>
</dbReference>
<gene>
    <name evidence="2" type="ORF">PSALAMII_LOCUS3124</name>
</gene>